<keyword evidence="5" id="KW-0808">Transferase</keyword>
<dbReference type="Proteomes" id="UP000033514">
    <property type="component" value="Unassembled WGS sequence"/>
</dbReference>
<dbReference type="AlphaFoldDB" id="A0A0F5L6G6"/>
<dbReference type="STRING" id="361041.VW35_12455"/>
<evidence type="ECO:0000259" key="8">
    <source>
        <dbReference type="Pfam" id="PF00155"/>
    </source>
</evidence>
<dbReference type="SUPFAM" id="SSF53383">
    <property type="entry name" value="PLP-dependent transferases"/>
    <property type="match status" value="1"/>
</dbReference>
<dbReference type="InterPro" id="IPR004839">
    <property type="entry name" value="Aminotransferase_I/II_large"/>
</dbReference>
<dbReference type="InterPro" id="IPR015424">
    <property type="entry name" value="PyrdxlP-dep_Trfase"/>
</dbReference>
<dbReference type="InterPro" id="IPR050596">
    <property type="entry name" value="AspAT/PAT-like"/>
</dbReference>
<comment type="catalytic activity">
    <reaction evidence="7">
        <text>L-aspartate + 2-oxoglutarate = oxaloacetate + L-glutamate</text>
        <dbReference type="Rhea" id="RHEA:21824"/>
        <dbReference type="ChEBI" id="CHEBI:16452"/>
        <dbReference type="ChEBI" id="CHEBI:16810"/>
        <dbReference type="ChEBI" id="CHEBI:29985"/>
        <dbReference type="ChEBI" id="CHEBI:29991"/>
        <dbReference type="EC" id="2.6.1.1"/>
    </reaction>
</comment>
<dbReference type="InterPro" id="IPR015421">
    <property type="entry name" value="PyrdxlP-dep_Trfase_major"/>
</dbReference>
<evidence type="ECO:0000313" key="10">
    <source>
        <dbReference type="Proteomes" id="UP000033514"/>
    </source>
</evidence>
<evidence type="ECO:0000256" key="5">
    <source>
        <dbReference type="ARBA" id="ARBA00022679"/>
    </source>
</evidence>
<dbReference type="Gene3D" id="3.40.640.10">
    <property type="entry name" value="Type I PLP-dependent aspartate aminotransferase-like (Major domain)"/>
    <property type="match status" value="1"/>
</dbReference>
<comment type="similarity">
    <text evidence="2">Belongs to the class-I pyridoxal-phosphate-dependent aminotransferase family.</text>
</comment>
<proteinExistence type="inferred from homology"/>
<dbReference type="PANTHER" id="PTHR46383:SF2">
    <property type="entry name" value="AMINOTRANSFERASE"/>
    <property type="match status" value="1"/>
</dbReference>
<gene>
    <name evidence="9" type="ORF">VW35_12455</name>
</gene>
<dbReference type="GO" id="GO:0004069">
    <property type="term" value="F:L-aspartate:2-oxoglutarate aminotransferase activity"/>
    <property type="evidence" value="ECO:0007669"/>
    <property type="project" value="UniProtKB-EC"/>
</dbReference>
<evidence type="ECO:0000256" key="4">
    <source>
        <dbReference type="ARBA" id="ARBA00022576"/>
    </source>
</evidence>
<evidence type="ECO:0000256" key="1">
    <source>
        <dbReference type="ARBA" id="ARBA00001933"/>
    </source>
</evidence>
<dbReference type="EMBL" id="LAJG01000023">
    <property type="protein sequence ID" value="KKB77948.1"/>
    <property type="molecule type" value="Genomic_DNA"/>
</dbReference>
<reference evidence="9 10" key="1">
    <citation type="submission" date="2015-03" db="EMBL/GenBank/DDBJ databases">
        <authorList>
            <person name="Hassan Y.I."/>
            <person name="Lepp D."/>
            <person name="Zhou T."/>
        </authorList>
    </citation>
    <scope>NUCLEOTIDE SEQUENCE [LARGE SCALE GENOMIC DNA]</scope>
    <source>
        <strain evidence="9 10">GH2-10</strain>
    </source>
</reference>
<evidence type="ECO:0000256" key="6">
    <source>
        <dbReference type="ARBA" id="ARBA00022898"/>
    </source>
</evidence>
<sequence>MPMTSPSQDGLMPFLAMDILNRAKVLEGQGRTICHLELGEPGQPPAPKVLEAVARALPNPQGYTSAKGLPALLEQLARYYEHQHNVAVSPDLILATMGSSAGFILAFHTAFRPGARIAITRPGYPAYINTIIGLGFQVAEIPVSAENNWHLTGAQIEAAYKKMPFDGLLFASPANPTGAAVDRAGLADIIETCKRLGITFISDEIYHGLDYRGPSVSALELTRDAIVINSFSKYYCMTGWRIGWMILPESLVRRAEVLQQNLFISAPTLSQVAATAALDERDYSEAQKAIYAENRRILTKGLQDLGFDLPVAADGAFYAYAGISKFSKDSLAFCESLLERAGIASTPGVDFDRNNGHGYVRFSYAGTRQTVELALERLDTYLRAGA</sequence>
<keyword evidence="6" id="KW-0663">Pyridoxal phosphate</keyword>
<dbReference type="GO" id="GO:0006520">
    <property type="term" value="P:amino acid metabolic process"/>
    <property type="evidence" value="ECO:0007669"/>
    <property type="project" value="InterPro"/>
</dbReference>
<evidence type="ECO:0000256" key="7">
    <source>
        <dbReference type="ARBA" id="ARBA00049185"/>
    </source>
</evidence>
<evidence type="ECO:0000256" key="3">
    <source>
        <dbReference type="ARBA" id="ARBA00012753"/>
    </source>
</evidence>
<dbReference type="GO" id="GO:0030170">
    <property type="term" value="F:pyridoxal phosphate binding"/>
    <property type="evidence" value="ECO:0007669"/>
    <property type="project" value="InterPro"/>
</dbReference>
<dbReference type="PANTHER" id="PTHR46383">
    <property type="entry name" value="ASPARTATE AMINOTRANSFERASE"/>
    <property type="match status" value="1"/>
</dbReference>
<evidence type="ECO:0000313" key="9">
    <source>
        <dbReference type="EMBL" id="KKB77948.1"/>
    </source>
</evidence>
<protein>
    <recommendedName>
        <fullName evidence="3">aspartate transaminase</fullName>
        <ecNumber evidence="3">2.6.1.1</ecNumber>
    </recommendedName>
</protein>
<keyword evidence="4" id="KW-0032">Aminotransferase</keyword>
<dbReference type="Pfam" id="PF00155">
    <property type="entry name" value="Aminotran_1_2"/>
    <property type="match status" value="1"/>
</dbReference>
<keyword evidence="10" id="KW-1185">Reference proteome</keyword>
<comment type="cofactor">
    <cofactor evidence="1">
        <name>pyridoxal 5'-phosphate</name>
        <dbReference type="ChEBI" id="CHEBI:597326"/>
    </cofactor>
</comment>
<organism evidence="9 10">
    <name type="scientific">Devosia soli</name>
    <dbReference type="NCBI Taxonomy" id="361041"/>
    <lineage>
        <taxon>Bacteria</taxon>
        <taxon>Pseudomonadati</taxon>
        <taxon>Pseudomonadota</taxon>
        <taxon>Alphaproteobacteria</taxon>
        <taxon>Hyphomicrobiales</taxon>
        <taxon>Devosiaceae</taxon>
        <taxon>Devosia</taxon>
    </lineage>
</organism>
<dbReference type="PATRIC" id="fig|361041.3.peg.1867"/>
<dbReference type="CDD" id="cd00609">
    <property type="entry name" value="AAT_like"/>
    <property type="match status" value="1"/>
</dbReference>
<accession>A0A0F5L6G6</accession>
<name>A0A0F5L6G6_9HYPH</name>
<dbReference type="EC" id="2.6.1.1" evidence="3"/>
<comment type="caution">
    <text evidence="9">The sequence shown here is derived from an EMBL/GenBank/DDBJ whole genome shotgun (WGS) entry which is preliminary data.</text>
</comment>
<feature type="domain" description="Aminotransferase class I/classII large" evidence="8">
    <location>
        <begin position="39"/>
        <end position="378"/>
    </location>
</feature>
<evidence type="ECO:0000256" key="2">
    <source>
        <dbReference type="ARBA" id="ARBA00007441"/>
    </source>
</evidence>